<dbReference type="SUPFAM" id="SSF51230">
    <property type="entry name" value="Single hybrid motif"/>
    <property type="match status" value="1"/>
</dbReference>
<organism evidence="3 4">
    <name type="scientific">Saccharicrinis fermentans DSM 9555 = JCM 21142</name>
    <dbReference type="NCBI Taxonomy" id="869213"/>
    <lineage>
        <taxon>Bacteria</taxon>
        <taxon>Pseudomonadati</taxon>
        <taxon>Bacteroidota</taxon>
        <taxon>Bacteroidia</taxon>
        <taxon>Marinilabiliales</taxon>
        <taxon>Marinilabiliaceae</taxon>
        <taxon>Saccharicrinis</taxon>
    </lineage>
</organism>
<dbReference type="PROSITE" id="PS50968">
    <property type="entry name" value="BIOTINYL_LIPOYL"/>
    <property type="match status" value="1"/>
</dbReference>
<dbReference type="InterPro" id="IPR050709">
    <property type="entry name" value="Biotin_Carboxyl_Carrier/Decarb"/>
</dbReference>
<dbReference type="OrthoDB" id="9812676at2"/>
<dbReference type="eggNOG" id="COG4770">
    <property type="taxonomic scope" value="Bacteria"/>
</dbReference>
<dbReference type="InterPro" id="IPR011053">
    <property type="entry name" value="Single_hybrid_motif"/>
</dbReference>
<proteinExistence type="predicted"/>
<comment type="caution">
    <text evidence="3">The sequence shown here is derived from an EMBL/GenBank/DDBJ whole genome shotgun (WGS) entry which is preliminary data.</text>
</comment>
<dbReference type="CDD" id="cd06850">
    <property type="entry name" value="biotinyl_domain"/>
    <property type="match status" value="1"/>
</dbReference>
<dbReference type="Proteomes" id="UP000019402">
    <property type="component" value="Unassembled WGS sequence"/>
</dbReference>
<dbReference type="InterPro" id="IPR000089">
    <property type="entry name" value="Biotin_lipoyl"/>
</dbReference>
<dbReference type="EMBL" id="BAMD01000058">
    <property type="protein sequence ID" value="GAF04839.1"/>
    <property type="molecule type" value="Genomic_DNA"/>
</dbReference>
<dbReference type="PANTHER" id="PTHR45266:SF3">
    <property type="entry name" value="OXALOACETATE DECARBOXYLASE ALPHA CHAIN"/>
    <property type="match status" value="1"/>
</dbReference>
<dbReference type="RefSeq" id="WP_027471842.1">
    <property type="nucleotide sequence ID" value="NZ_BAMD01000058.1"/>
</dbReference>
<dbReference type="Gene3D" id="2.40.50.100">
    <property type="match status" value="1"/>
</dbReference>
<evidence type="ECO:0000259" key="2">
    <source>
        <dbReference type="PROSITE" id="PS50968"/>
    </source>
</evidence>
<dbReference type="FunFam" id="2.40.50.100:FF:000003">
    <property type="entry name" value="Acetyl-CoA carboxylase biotin carboxyl carrier protein"/>
    <property type="match status" value="1"/>
</dbReference>
<accession>W7YQY6</accession>
<keyword evidence="1" id="KW-0092">Biotin</keyword>
<dbReference type="Pfam" id="PF00364">
    <property type="entry name" value="Biotin_lipoyl"/>
    <property type="match status" value="1"/>
</dbReference>
<evidence type="ECO:0000256" key="1">
    <source>
        <dbReference type="ARBA" id="ARBA00023267"/>
    </source>
</evidence>
<reference evidence="3 4" key="1">
    <citation type="journal article" date="2014" name="Genome Announc.">
        <title>Draft Genome Sequence of Cytophaga fermentans JCM 21142T, a Facultative Anaerobe Isolated from Marine Mud.</title>
        <authorList>
            <person name="Starns D."/>
            <person name="Oshima K."/>
            <person name="Suda W."/>
            <person name="Iino T."/>
            <person name="Yuki M."/>
            <person name="Inoue J."/>
            <person name="Kitamura K."/>
            <person name="Iida T."/>
            <person name="Darby A."/>
            <person name="Hattori M."/>
            <person name="Ohkuma M."/>
        </authorList>
    </citation>
    <scope>NUCLEOTIDE SEQUENCE [LARGE SCALE GENOMIC DNA]</scope>
    <source>
        <strain evidence="3 4">JCM 21142</strain>
    </source>
</reference>
<gene>
    <name evidence="3" type="ORF">JCM21142_93559</name>
</gene>
<name>W7YQY6_9BACT</name>
<evidence type="ECO:0000313" key="4">
    <source>
        <dbReference type="Proteomes" id="UP000019402"/>
    </source>
</evidence>
<feature type="domain" description="Lipoyl-binding" evidence="2">
    <location>
        <begin position="98"/>
        <end position="168"/>
    </location>
</feature>
<dbReference type="STRING" id="869213.GCA_000517085_02191"/>
<keyword evidence="4" id="KW-1185">Reference proteome</keyword>
<dbReference type="AlphaFoldDB" id="W7YQY6"/>
<dbReference type="PANTHER" id="PTHR45266">
    <property type="entry name" value="OXALOACETATE DECARBOXYLASE ALPHA CHAIN"/>
    <property type="match status" value="1"/>
</dbReference>
<evidence type="ECO:0000313" key="3">
    <source>
        <dbReference type="EMBL" id="GAF04839.1"/>
    </source>
</evidence>
<protein>
    <submittedName>
        <fullName evidence="3">2-oxoglutarate carboxylase large subunit</fullName>
    </submittedName>
</protein>
<sequence length="172" mass="19259">MPLELKIKDRKAKIEVLHQEDSTYHVKIDGKEYHLDVLQVESSVYSVLYQNQSINLEMIEGDNPNQYKVNTRADQFTVDVIDPVTRYKSSRSNAHKSIEQIIVSPMPGRIVSVLVKEGDPIEEGQTALIVSAMKMESEYKAPISGVVSKIHISAGDTIRGGVPLIEIEPQSR</sequence>